<dbReference type="Proteomes" id="UP000828390">
    <property type="component" value="Unassembled WGS sequence"/>
</dbReference>
<keyword evidence="2" id="KW-1185">Reference proteome</keyword>
<reference evidence="1" key="2">
    <citation type="submission" date="2020-11" db="EMBL/GenBank/DDBJ databases">
        <authorList>
            <person name="McCartney M.A."/>
            <person name="Auch B."/>
            <person name="Kono T."/>
            <person name="Mallez S."/>
            <person name="Becker A."/>
            <person name="Gohl D.M."/>
            <person name="Silverstein K.A.T."/>
            <person name="Koren S."/>
            <person name="Bechman K.B."/>
            <person name="Herman A."/>
            <person name="Abrahante J.E."/>
            <person name="Garbe J."/>
        </authorList>
    </citation>
    <scope>NUCLEOTIDE SEQUENCE</scope>
    <source>
        <strain evidence="1">Duluth1</strain>
        <tissue evidence="1">Whole animal</tissue>
    </source>
</reference>
<accession>A0A9D4QQ03</accession>
<organism evidence="1 2">
    <name type="scientific">Dreissena polymorpha</name>
    <name type="common">Zebra mussel</name>
    <name type="synonym">Mytilus polymorpha</name>
    <dbReference type="NCBI Taxonomy" id="45954"/>
    <lineage>
        <taxon>Eukaryota</taxon>
        <taxon>Metazoa</taxon>
        <taxon>Spiralia</taxon>
        <taxon>Lophotrochozoa</taxon>
        <taxon>Mollusca</taxon>
        <taxon>Bivalvia</taxon>
        <taxon>Autobranchia</taxon>
        <taxon>Heteroconchia</taxon>
        <taxon>Euheterodonta</taxon>
        <taxon>Imparidentia</taxon>
        <taxon>Neoheterodontei</taxon>
        <taxon>Myida</taxon>
        <taxon>Dreissenoidea</taxon>
        <taxon>Dreissenidae</taxon>
        <taxon>Dreissena</taxon>
    </lineage>
</organism>
<reference evidence="1" key="1">
    <citation type="journal article" date="2019" name="bioRxiv">
        <title>The Genome of the Zebra Mussel, Dreissena polymorpha: A Resource for Invasive Species Research.</title>
        <authorList>
            <person name="McCartney M.A."/>
            <person name="Auch B."/>
            <person name="Kono T."/>
            <person name="Mallez S."/>
            <person name="Zhang Y."/>
            <person name="Obille A."/>
            <person name="Becker A."/>
            <person name="Abrahante J.E."/>
            <person name="Garbe J."/>
            <person name="Badalamenti J.P."/>
            <person name="Herman A."/>
            <person name="Mangelson H."/>
            <person name="Liachko I."/>
            <person name="Sullivan S."/>
            <person name="Sone E.D."/>
            <person name="Koren S."/>
            <person name="Silverstein K.A.T."/>
            <person name="Beckman K.B."/>
            <person name="Gohl D.M."/>
        </authorList>
    </citation>
    <scope>NUCLEOTIDE SEQUENCE</scope>
    <source>
        <strain evidence="1">Duluth1</strain>
        <tissue evidence="1">Whole animal</tissue>
    </source>
</reference>
<dbReference type="AlphaFoldDB" id="A0A9D4QQ03"/>
<gene>
    <name evidence="1" type="ORF">DPMN_112568</name>
</gene>
<protein>
    <submittedName>
        <fullName evidence="1">Uncharacterized protein</fullName>
    </submittedName>
</protein>
<dbReference type="EMBL" id="JAIWYP010000004">
    <property type="protein sequence ID" value="KAH3839144.1"/>
    <property type="molecule type" value="Genomic_DNA"/>
</dbReference>
<sequence length="387" mass="44339">MSVLNSEQQNTCGVTAKQIVRLLSGYVRLLSGYVRLLSGYVRLLSGYVRDTMEALRYSVDVMPTPQRPWSTQYADDFNKIRWRPQKLKKRQGPVRVFKPHVSRATEVYIPLEPGAYAGSVHGMEDPLPTLTDDIRRPMTPVVNVENYTQAEPEIPEPEEIRVKSPELHWICWKEHKPSPRPYTSLGLRRTEGIEPKLHGHNAGQPVTYNSTYQSWTNASLENEQKAVDAMFALRRSQSFYEPSYKPMTSISVNDMPPRDTYTGYGNNPDPRSIYQQSFFPYHQAGGAGSREGQVMGQLAKELNGKEPAPFNYNYSFNKYPLHMRKNRRTAATTDDYVHESSMFMSTTPACSGHFIIHPDWVSERSALRRSNSMIQTRNSPKKDGFRY</sequence>
<name>A0A9D4QQ03_DREPO</name>
<evidence type="ECO:0000313" key="1">
    <source>
        <dbReference type="EMBL" id="KAH3839144.1"/>
    </source>
</evidence>
<comment type="caution">
    <text evidence="1">The sequence shown here is derived from an EMBL/GenBank/DDBJ whole genome shotgun (WGS) entry which is preliminary data.</text>
</comment>
<proteinExistence type="predicted"/>
<evidence type="ECO:0000313" key="2">
    <source>
        <dbReference type="Proteomes" id="UP000828390"/>
    </source>
</evidence>